<dbReference type="InterPro" id="IPR019939">
    <property type="entry name" value="CofG_family"/>
</dbReference>
<keyword evidence="20" id="KW-1185">Reference proteome</keyword>
<dbReference type="InterPro" id="IPR007197">
    <property type="entry name" value="rSAM"/>
</dbReference>
<protein>
    <recommendedName>
        <fullName evidence="8">FO synthase</fullName>
        <ecNumber evidence="7">2.5.1.147</ecNumber>
        <ecNumber evidence="6">4.3.1.32</ecNumber>
    </recommendedName>
</protein>
<dbReference type="RefSeq" id="WP_345540636.1">
    <property type="nucleotide sequence ID" value="NZ_BAABGJ010000079.1"/>
</dbReference>
<dbReference type="NCBIfam" id="TIGR03550">
    <property type="entry name" value="F420_cofG"/>
    <property type="match status" value="1"/>
</dbReference>
<comment type="similarity">
    <text evidence="5">In the N-terminal section; belongs to the radical SAM superfamily. CofG family.</text>
</comment>
<keyword evidence="14" id="KW-0411">Iron-sulfur</keyword>
<dbReference type="HAMAP" id="MF_01612">
    <property type="entry name" value="FO_synth_sub2"/>
    <property type="match status" value="1"/>
</dbReference>
<dbReference type="NCBIfam" id="NF004884">
    <property type="entry name" value="PRK06245.1"/>
    <property type="match status" value="1"/>
</dbReference>
<dbReference type="EMBL" id="BAABGJ010000079">
    <property type="protein sequence ID" value="GAA4353632.1"/>
    <property type="molecule type" value="Genomic_DNA"/>
</dbReference>
<keyword evidence="12" id="KW-0479">Metal-binding</keyword>
<comment type="catalytic activity">
    <reaction evidence="17">
        <text>5-amino-5-(4-hydroxybenzyl)-6-(D-ribitylimino)-5,6-dihydrouracil + S-adenosyl-L-methionine = 7,8-didemethyl-8-hydroxy-5-deazariboflavin + 5'-deoxyadenosine + L-methionine + NH4(+) + H(+)</text>
        <dbReference type="Rhea" id="RHEA:55204"/>
        <dbReference type="ChEBI" id="CHEBI:15378"/>
        <dbReference type="ChEBI" id="CHEBI:17319"/>
        <dbReference type="ChEBI" id="CHEBI:28938"/>
        <dbReference type="ChEBI" id="CHEBI:57844"/>
        <dbReference type="ChEBI" id="CHEBI:59789"/>
        <dbReference type="ChEBI" id="CHEBI:59904"/>
        <dbReference type="ChEBI" id="CHEBI:85936"/>
        <dbReference type="EC" id="4.3.1.32"/>
    </reaction>
</comment>
<keyword evidence="15" id="KW-0456">Lyase</keyword>
<evidence type="ECO:0000256" key="5">
    <source>
        <dbReference type="ARBA" id="ARBA00010826"/>
    </source>
</evidence>
<comment type="catalytic activity">
    <reaction evidence="16">
        <text>5-amino-6-(D-ribitylamino)uracil + L-tyrosine + S-adenosyl-L-methionine = 5-amino-5-(4-hydroxybenzyl)-6-(D-ribitylimino)-5,6-dihydrouracil + 2-iminoacetate + 5'-deoxyadenosine + L-methionine + H(+)</text>
        <dbReference type="Rhea" id="RHEA:55200"/>
        <dbReference type="ChEBI" id="CHEBI:15378"/>
        <dbReference type="ChEBI" id="CHEBI:15934"/>
        <dbReference type="ChEBI" id="CHEBI:17319"/>
        <dbReference type="ChEBI" id="CHEBI:57844"/>
        <dbReference type="ChEBI" id="CHEBI:58315"/>
        <dbReference type="ChEBI" id="CHEBI:59789"/>
        <dbReference type="ChEBI" id="CHEBI:77846"/>
        <dbReference type="ChEBI" id="CHEBI:85936"/>
        <dbReference type="EC" id="2.5.1.147"/>
    </reaction>
</comment>
<comment type="pathway">
    <text evidence="3">Cofactor biosynthesis; coenzyme F0 biosynthesis.</text>
</comment>
<dbReference type="SUPFAM" id="SSF102114">
    <property type="entry name" value="Radical SAM enzymes"/>
    <property type="match status" value="2"/>
</dbReference>
<feature type="domain" description="Radical SAM core" evidence="18">
    <location>
        <begin position="453"/>
        <end position="692"/>
    </location>
</feature>
<evidence type="ECO:0000256" key="7">
    <source>
        <dbReference type="ARBA" id="ARBA00012289"/>
    </source>
</evidence>
<dbReference type="Pfam" id="PF04055">
    <property type="entry name" value="Radical_SAM"/>
    <property type="match status" value="2"/>
</dbReference>
<dbReference type="EC" id="4.3.1.32" evidence="6"/>
<dbReference type="InterPro" id="IPR045567">
    <property type="entry name" value="CofH/MnqC-like_C"/>
</dbReference>
<dbReference type="InterPro" id="IPR020050">
    <property type="entry name" value="FO_synthase_su2"/>
</dbReference>
<dbReference type="SMART" id="SM00729">
    <property type="entry name" value="Elp3"/>
    <property type="match status" value="2"/>
</dbReference>
<evidence type="ECO:0000256" key="15">
    <source>
        <dbReference type="ARBA" id="ARBA00023239"/>
    </source>
</evidence>
<proteinExistence type="inferred from homology"/>
<evidence type="ECO:0000256" key="8">
    <source>
        <dbReference type="ARBA" id="ARBA00022220"/>
    </source>
</evidence>
<evidence type="ECO:0000256" key="14">
    <source>
        <dbReference type="ARBA" id="ARBA00023014"/>
    </source>
</evidence>
<keyword evidence="11" id="KW-0949">S-adenosyl-L-methionine</keyword>
<keyword evidence="13" id="KW-0408">Iron</keyword>
<dbReference type="SFLD" id="SFLDG01389">
    <property type="entry name" value="menaquinone_synthsis_involved"/>
    <property type="match status" value="1"/>
</dbReference>
<keyword evidence="10" id="KW-0808">Transferase</keyword>
<dbReference type="InterPro" id="IPR058240">
    <property type="entry name" value="rSAM_sf"/>
</dbReference>
<dbReference type="PROSITE" id="PS51918">
    <property type="entry name" value="RADICAL_SAM"/>
    <property type="match status" value="2"/>
</dbReference>
<dbReference type="InterPro" id="IPR019940">
    <property type="entry name" value="CofH_family"/>
</dbReference>
<evidence type="ECO:0000313" key="19">
    <source>
        <dbReference type="EMBL" id="GAA4353632.1"/>
    </source>
</evidence>
<dbReference type="CDD" id="cd01335">
    <property type="entry name" value="Radical_SAM"/>
    <property type="match status" value="2"/>
</dbReference>
<dbReference type="SFLD" id="SFLDS00029">
    <property type="entry name" value="Radical_SAM"/>
    <property type="match status" value="3"/>
</dbReference>
<evidence type="ECO:0000313" key="20">
    <source>
        <dbReference type="Proteomes" id="UP001500975"/>
    </source>
</evidence>
<dbReference type="Gene3D" id="3.20.20.70">
    <property type="entry name" value="Aldolase class I"/>
    <property type="match status" value="2"/>
</dbReference>
<dbReference type="SFLD" id="SFLDG01388">
    <property type="entry name" value="7_8-didemethyl-8-hydroxy-5-dea"/>
    <property type="match status" value="2"/>
</dbReference>
<evidence type="ECO:0000256" key="16">
    <source>
        <dbReference type="ARBA" id="ARBA00048468"/>
    </source>
</evidence>
<dbReference type="InterPro" id="IPR034405">
    <property type="entry name" value="F420"/>
</dbReference>
<dbReference type="Proteomes" id="UP001500975">
    <property type="component" value="Unassembled WGS sequence"/>
</dbReference>
<evidence type="ECO:0000256" key="11">
    <source>
        <dbReference type="ARBA" id="ARBA00022691"/>
    </source>
</evidence>
<dbReference type="InterPro" id="IPR013785">
    <property type="entry name" value="Aldolase_TIM"/>
</dbReference>
<evidence type="ECO:0000256" key="6">
    <source>
        <dbReference type="ARBA" id="ARBA00012126"/>
    </source>
</evidence>
<comment type="cofactor">
    <cofactor evidence="1">
        <name>[4Fe-4S] cluster</name>
        <dbReference type="ChEBI" id="CHEBI:49883"/>
    </cofactor>
</comment>
<dbReference type="SFLD" id="SFLDF00343">
    <property type="entry name" value="aminofutalosine_synthase_(mqnE"/>
    <property type="match status" value="1"/>
</dbReference>
<name>A0ABP8I8H3_9BURK</name>
<comment type="function">
    <text evidence="2">Catalyzes the radical-mediated synthesis of 7,8-didemethyl-8-hydroxy-5-deazariboflavin (FO) from 5-amino-6-(D-ribitylamino)uracil and L-tyrosine.</text>
</comment>
<evidence type="ECO:0000256" key="2">
    <source>
        <dbReference type="ARBA" id="ARBA00003692"/>
    </source>
</evidence>
<dbReference type="NCBIfam" id="NF005609">
    <property type="entry name" value="PRK07360.1"/>
    <property type="match status" value="1"/>
</dbReference>
<dbReference type="HAMAP" id="MF_01611">
    <property type="entry name" value="FO_synth_sub1"/>
    <property type="match status" value="1"/>
</dbReference>
<feature type="domain" description="Radical SAM core" evidence="18">
    <location>
        <begin position="42"/>
        <end position="289"/>
    </location>
</feature>
<dbReference type="NCBIfam" id="TIGR03551">
    <property type="entry name" value="F420_cofH"/>
    <property type="match status" value="1"/>
</dbReference>
<evidence type="ECO:0000256" key="4">
    <source>
        <dbReference type="ARBA" id="ARBA00010051"/>
    </source>
</evidence>
<evidence type="ECO:0000256" key="12">
    <source>
        <dbReference type="ARBA" id="ARBA00022723"/>
    </source>
</evidence>
<evidence type="ECO:0000256" key="13">
    <source>
        <dbReference type="ARBA" id="ARBA00023004"/>
    </source>
</evidence>
<dbReference type="PANTHER" id="PTHR43076">
    <property type="entry name" value="FO SYNTHASE (COFH)"/>
    <property type="match status" value="1"/>
</dbReference>
<accession>A0ABP8I8H3</accession>
<evidence type="ECO:0000259" key="18">
    <source>
        <dbReference type="PROSITE" id="PS51918"/>
    </source>
</evidence>
<dbReference type="Pfam" id="PF19288">
    <property type="entry name" value="CofH_C"/>
    <property type="match status" value="1"/>
</dbReference>
<dbReference type="SFLD" id="SFLDG01064">
    <property type="entry name" value="F420__menaquinone_cofactor_bio"/>
    <property type="match status" value="3"/>
</dbReference>
<dbReference type="SFLD" id="SFLDF00294">
    <property type="entry name" value="7_8-didemethyl-8-hydroxy-5-dea"/>
    <property type="match status" value="1"/>
</dbReference>
<keyword evidence="9" id="KW-0004">4Fe-4S</keyword>
<sequence length="800" mass="87764">MLPIDIPAATASELLQAFESTAHGELLARGRATAEARHGERISYSRKVFIPLTRLCRDTCAYCTFATTPSRLKQAYMSPDEVLATARAGERAGCREALFTLGDKPELRYDAAREDLARLGYASTVDYLEAMCELVLAETRLYPHVNAGVMTAEEIARLRRVSVSQGLMLESVSPRLCERGGPHFGSPDKDPQRRLAMIEAAGELAVPFTTGILIGIGETRLERIESLLAIRSAHERHGHIQEVIVQNFRAKESTRMAASPEPTLDDLLWTAAVARLLLPPEVHVQVPPNLSDSHHPRLLEAGISDWGGISPVTPDFVNPEAPWPAIRKLEEATRAAGGELVERLAIYPAHAQEASRWLHEALAPRVRRDVDADGYLRVDGWSPGTIAAPPAVLPRHAQMPLRHGLQSAIDKARDGTPLDEQEIVTLFSARGAGFEAVCQAADDMRRATVGDVVRFAVNRNINYTNVCQHRCRFCAFAKGQGRNSQRGTPYDLEGGEIARRVAEAWARGATEVCMQGGIHPDYGAETYLALCRTVKEAEPRMHIHAFSPLEIRHGAQSAGLGLEDYLRRLKQAGLGTLPGTAAEILDDEVRHQICPDKLTTDEWLQVMEAAHRAGLRSTATIMFGHVERPVHWARHLMRIRGLQERTGGFTEFVPLPYVHMEAPMHRQGLSRCGPTFREAVLMHAVARLALHPVLPNIQVSWVKMGPEGVRACLAAGANDLGGTLMNESISRAAGTVHGQELPPQQMEALIRAAGREPRQRTTLYQDVPQERQCAARAAAPLAPVLLTPAGRRARLPALAT</sequence>
<organism evidence="19 20">
    <name type="scientific">Variovorax defluvii</name>
    <dbReference type="NCBI Taxonomy" id="913761"/>
    <lineage>
        <taxon>Bacteria</taxon>
        <taxon>Pseudomonadati</taxon>
        <taxon>Pseudomonadota</taxon>
        <taxon>Betaproteobacteria</taxon>
        <taxon>Burkholderiales</taxon>
        <taxon>Comamonadaceae</taxon>
        <taxon>Variovorax</taxon>
    </lineage>
</organism>
<evidence type="ECO:0000256" key="9">
    <source>
        <dbReference type="ARBA" id="ARBA00022485"/>
    </source>
</evidence>
<comment type="caution">
    <text evidence="19">The sequence shown here is derived from an EMBL/GenBank/DDBJ whole genome shotgun (WGS) entry which is preliminary data.</text>
</comment>
<dbReference type="PANTHER" id="PTHR43076:SF1">
    <property type="entry name" value="LIPOYL SYNTHASE 2"/>
    <property type="match status" value="1"/>
</dbReference>
<evidence type="ECO:0000256" key="10">
    <source>
        <dbReference type="ARBA" id="ARBA00022679"/>
    </source>
</evidence>
<reference evidence="20" key="1">
    <citation type="journal article" date="2019" name="Int. J. Syst. Evol. Microbiol.">
        <title>The Global Catalogue of Microorganisms (GCM) 10K type strain sequencing project: providing services to taxonomists for standard genome sequencing and annotation.</title>
        <authorList>
            <consortium name="The Broad Institute Genomics Platform"/>
            <consortium name="The Broad Institute Genome Sequencing Center for Infectious Disease"/>
            <person name="Wu L."/>
            <person name="Ma J."/>
        </authorList>
    </citation>
    <scope>NUCLEOTIDE SEQUENCE [LARGE SCALE GENOMIC DNA]</scope>
    <source>
        <strain evidence="20">JCM 17804</strain>
    </source>
</reference>
<dbReference type="InterPro" id="IPR006638">
    <property type="entry name" value="Elp3/MiaA/NifB-like_rSAM"/>
</dbReference>
<comment type="similarity">
    <text evidence="4">In the C-terminal section; belongs to the radical SAM superfamily. CofH family.</text>
</comment>
<gene>
    <name evidence="19" type="ORF">GCM10023165_43970</name>
</gene>
<evidence type="ECO:0000256" key="17">
    <source>
        <dbReference type="ARBA" id="ARBA00048974"/>
    </source>
</evidence>
<dbReference type="NCBIfam" id="TIGR00423">
    <property type="entry name" value="CofH family radical SAM protein"/>
    <property type="match status" value="1"/>
</dbReference>
<evidence type="ECO:0000256" key="1">
    <source>
        <dbReference type="ARBA" id="ARBA00001966"/>
    </source>
</evidence>
<evidence type="ECO:0000256" key="3">
    <source>
        <dbReference type="ARBA" id="ARBA00004712"/>
    </source>
</evidence>
<dbReference type="EC" id="2.5.1.147" evidence="7"/>